<dbReference type="InterPro" id="IPR050266">
    <property type="entry name" value="AB_hydrolase_sf"/>
</dbReference>
<dbReference type="InterPro" id="IPR000073">
    <property type="entry name" value="AB_hydrolase_1"/>
</dbReference>
<sequence length="270" mass="30089">MPYVKVEKGVRIFVEDLNPDGEQTVLFIHGWPANHKMFEYQFNQLPKCGIRCIGVDIRGFGKSDKPWEGYSYDSLADDINCVIETLDLDDITLVGFSVGGAIAVRYMNRYSGYGISKLALVSAAVPVFTQRPDYPYSLPVGEVNKLICQTYTDRPNMLSEFGKKFFASNMSPQFLNWFSGLGLEASGHATASLAISLRDEDLRSDVQQISVPTAIFHGIHDQIVAFANAEITHQNISGSVLIPFEFSGHGLINDELDKFNYCLTQFLCMS</sequence>
<dbReference type="EMBL" id="CP155573">
    <property type="protein sequence ID" value="XFO69247.1"/>
    <property type="molecule type" value="Genomic_DNA"/>
</dbReference>
<dbReference type="InterPro" id="IPR029058">
    <property type="entry name" value="AB_hydrolase_fold"/>
</dbReference>
<reference evidence="3" key="1">
    <citation type="submission" date="2024-05" db="EMBL/GenBank/DDBJ databases">
        <title>Isolation and characterization of Sporomusa carbonis sp. nov., a carboxydotrophic hydrogenogen in the genus of Sporomusa isolated from a charcoal burning pile.</title>
        <authorList>
            <person name="Boeer T."/>
            <person name="Rosenbaum F."/>
            <person name="Eysell L."/>
            <person name="Mueller V."/>
            <person name="Daniel R."/>
            <person name="Poehlein A."/>
        </authorList>
    </citation>
    <scope>NUCLEOTIDE SEQUENCE [LARGE SCALE GENOMIC DNA]</scope>
    <source>
        <strain evidence="3">DSM 10669</strain>
    </source>
</reference>
<keyword evidence="4" id="KW-1185">Reference proteome</keyword>
<dbReference type="PANTHER" id="PTHR43798:SF31">
    <property type="entry name" value="AB HYDROLASE SUPERFAMILY PROTEIN YCLE"/>
    <property type="match status" value="1"/>
</dbReference>
<evidence type="ECO:0000259" key="2">
    <source>
        <dbReference type="Pfam" id="PF00561"/>
    </source>
</evidence>
<gene>
    <name evidence="3" type="ORF">SPSIL_054790</name>
</gene>
<proteinExistence type="predicted"/>
<dbReference type="GO" id="GO:0004064">
    <property type="term" value="F:arylesterase activity"/>
    <property type="evidence" value="ECO:0007669"/>
    <property type="project" value="UniProtKB-EC"/>
</dbReference>
<dbReference type="PRINTS" id="PR00111">
    <property type="entry name" value="ABHYDROLASE"/>
</dbReference>
<dbReference type="EC" id="3.1.1.2" evidence="3"/>
<dbReference type="RefSeq" id="WP_094603631.1">
    <property type="nucleotide sequence ID" value="NZ_CP155573.1"/>
</dbReference>
<dbReference type="SUPFAM" id="SSF53474">
    <property type="entry name" value="alpha/beta-Hydrolases"/>
    <property type="match status" value="1"/>
</dbReference>
<protein>
    <submittedName>
        <fullName evidence="3">Arylesterase</fullName>
        <ecNumber evidence="3">3.1.1.2</ecNumber>
    </submittedName>
</protein>
<keyword evidence="1 3" id="KW-0378">Hydrolase</keyword>
<dbReference type="Proteomes" id="UP000216752">
    <property type="component" value="Chromosome"/>
</dbReference>
<dbReference type="PANTHER" id="PTHR43798">
    <property type="entry name" value="MONOACYLGLYCEROL LIPASE"/>
    <property type="match status" value="1"/>
</dbReference>
<name>A0ABZ3IUB2_9FIRM</name>
<evidence type="ECO:0000313" key="4">
    <source>
        <dbReference type="Proteomes" id="UP000216752"/>
    </source>
</evidence>
<dbReference type="Pfam" id="PF00561">
    <property type="entry name" value="Abhydrolase_1"/>
    <property type="match status" value="1"/>
</dbReference>
<organism evidence="3 4">
    <name type="scientific">Sporomusa silvacetica DSM 10669</name>
    <dbReference type="NCBI Taxonomy" id="1123289"/>
    <lineage>
        <taxon>Bacteria</taxon>
        <taxon>Bacillati</taxon>
        <taxon>Bacillota</taxon>
        <taxon>Negativicutes</taxon>
        <taxon>Selenomonadales</taxon>
        <taxon>Sporomusaceae</taxon>
        <taxon>Sporomusa</taxon>
    </lineage>
</organism>
<accession>A0ABZ3IUB2</accession>
<feature type="domain" description="AB hydrolase-1" evidence="2">
    <location>
        <begin position="24"/>
        <end position="230"/>
    </location>
</feature>
<evidence type="ECO:0000313" key="3">
    <source>
        <dbReference type="EMBL" id="XFO69247.1"/>
    </source>
</evidence>
<dbReference type="Gene3D" id="3.40.50.1820">
    <property type="entry name" value="alpha/beta hydrolase"/>
    <property type="match status" value="1"/>
</dbReference>
<evidence type="ECO:0000256" key="1">
    <source>
        <dbReference type="ARBA" id="ARBA00022801"/>
    </source>
</evidence>